<dbReference type="GO" id="GO:0016020">
    <property type="term" value="C:membrane"/>
    <property type="evidence" value="ECO:0007669"/>
    <property type="project" value="UniProtKB-SubCell"/>
</dbReference>
<gene>
    <name evidence="7" type="ORF">SK128_015383</name>
</gene>
<evidence type="ECO:0000256" key="4">
    <source>
        <dbReference type="ARBA" id="ARBA00023136"/>
    </source>
</evidence>
<evidence type="ECO:0000313" key="8">
    <source>
        <dbReference type="Proteomes" id="UP001381693"/>
    </source>
</evidence>
<keyword evidence="3 6" id="KW-1133">Transmembrane helix</keyword>
<evidence type="ECO:0000256" key="3">
    <source>
        <dbReference type="ARBA" id="ARBA00022989"/>
    </source>
</evidence>
<dbReference type="PANTHER" id="PTHR46953">
    <property type="entry name" value="G-PROTEIN COUPLED RECEPTOR MTH-LIKE 1-RELATED"/>
    <property type="match status" value="1"/>
</dbReference>
<feature type="transmembrane region" description="Helical" evidence="6">
    <location>
        <begin position="101"/>
        <end position="120"/>
    </location>
</feature>
<dbReference type="Gene3D" id="1.20.1070.10">
    <property type="entry name" value="Rhodopsin 7-helix transmembrane proteins"/>
    <property type="match status" value="1"/>
</dbReference>
<comment type="subcellular location">
    <subcellularLocation>
        <location evidence="1">Membrane</location>
        <topology evidence="1">Multi-pass membrane protein</topology>
    </subcellularLocation>
</comment>
<dbReference type="PANTHER" id="PTHR46953:SF1">
    <property type="entry name" value="G-PROTEIN COUPLED RECEPTOR MTH-LIKE 1-RELATED"/>
    <property type="match status" value="1"/>
</dbReference>
<feature type="transmembrane region" description="Helical" evidence="6">
    <location>
        <begin position="33"/>
        <end position="54"/>
    </location>
</feature>
<evidence type="ECO:0000256" key="2">
    <source>
        <dbReference type="ARBA" id="ARBA00022692"/>
    </source>
</evidence>
<keyword evidence="2 6" id="KW-0812">Transmembrane</keyword>
<organism evidence="7 8">
    <name type="scientific">Halocaridina rubra</name>
    <name type="common">Hawaiian red shrimp</name>
    <dbReference type="NCBI Taxonomy" id="373956"/>
    <lineage>
        <taxon>Eukaryota</taxon>
        <taxon>Metazoa</taxon>
        <taxon>Ecdysozoa</taxon>
        <taxon>Arthropoda</taxon>
        <taxon>Crustacea</taxon>
        <taxon>Multicrustacea</taxon>
        <taxon>Malacostraca</taxon>
        <taxon>Eumalacostraca</taxon>
        <taxon>Eucarida</taxon>
        <taxon>Decapoda</taxon>
        <taxon>Pleocyemata</taxon>
        <taxon>Caridea</taxon>
        <taxon>Atyoidea</taxon>
        <taxon>Atyidae</taxon>
        <taxon>Halocaridina</taxon>
    </lineage>
</organism>
<keyword evidence="8" id="KW-1185">Reference proteome</keyword>
<feature type="region of interest" description="Disordered" evidence="5">
    <location>
        <begin position="181"/>
        <end position="219"/>
    </location>
</feature>
<evidence type="ECO:0000256" key="6">
    <source>
        <dbReference type="SAM" id="Phobius"/>
    </source>
</evidence>
<dbReference type="EMBL" id="JAXCGZ010022974">
    <property type="protein sequence ID" value="KAK7019782.1"/>
    <property type="molecule type" value="Genomic_DNA"/>
</dbReference>
<dbReference type="Proteomes" id="UP001381693">
    <property type="component" value="Unassembled WGS sequence"/>
</dbReference>
<evidence type="ECO:0000256" key="5">
    <source>
        <dbReference type="SAM" id="MobiDB-lite"/>
    </source>
</evidence>
<comment type="caution">
    <text evidence="7">The sequence shown here is derived from an EMBL/GenBank/DDBJ whole genome shotgun (WGS) entry which is preliminary data.</text>
</comment>
<dbReference type="InterPro" id="IPR000832">
    <property type="entry name" value="GPCR_2_secretin-like"/>
</dbReference>
<protein>
    <submittedName>
        <fullName evidence="7">Uncharacterized protein</fullName>
    </submittedName>
</protein>
<accession>A0AAN8ZT23</accession>
<dbReference type="Pfam" id="PF00002">
    <property type="entry name" value="7tm_2"/>
    <property type="match status" value="1"/>
</dbReference>
<reference evidence="7 8" key="1">
    <citation type="submission" date="2023-11" db="EMBL/GenBank/DDBJ databases">
        <title>Halocaridina rubra genome assembly.</title>
        <authorList>
            <person name="Smith C."/>
        </authorList>
    </citation>
    <scope>NUCLEOTIDE SEQUENCE [LARGE SCALE GENOMIC DNA]</scope>
    <source>
        <strain evidence="7">EP-1</strain>
        <tissue evidence="7">Whole</tissue>
    </source>
</reference>
<sequence>MLTTVPYGTQGVVVPSIGISRCWFDDDLETLVYFYGPIAILFICNIGLIASTAWNYKKIEKIALGIQMKSKTETEKKVLPPVEYERQKQTTKNFEEFKTKFSLMTLMCICWIAEILSWKIPPIEIWAFTDVLNSLQGFFIFVIFLSYRKNRKTLKRLHPKLYAFIQPFINILRKIRNFLLPKKSTPSSGEAAGRSREPSISSEYSDLSDNYKPPEPVAA</sequence>
<dbReference type="InterPro" id="IPR052808">
    <property type="entry name" value="GPCR_Mth-like"/>
</dbReference>
<dbReference type="GO" id="GO:0004930">
    <property type="term" value="F:G protein-coupled receptor activity"/>
    <property type="evidence" value="ECO:0007669"/>
    <property type="project" value="InterPro"/>
</dbReference>
<name>A0AAN8ZT23_HALRR</name>
<proteinExistence type="predicted"/>
<evidence type="ECO:0000313" key="7">
    <source>
        <dbReference type="EMBL" id="KAK7019782.1"/>
    </source>
</evidence>
<keyword evidence="4 6" id="KW-0472">Membrane</keyword>
<feature type="compositionally biased region" description="Polar residues" evidence="5">
    <location>
        <begin position="198"/>
        <end position="208"/>
    </location>
</feature>
<feature type="transmembrane region" description="Helical" evidence="6">
    <location>
        <begin position="126"/>
        <end position="147"/>
    </location>
</feature>
<evidence type="ECO:0000256" key="1">
    <source>
        <dbReference type="ARBA" id="ARBA00004141"/>
    </source>
</evidence>
<dbReference type="AlphaFoldDB" id="A0AAN8ZT23"/>